<protein>
    <recommendedName>
        <fullName evidence="1">Anaphase-promoting complex subunit 11</fullName>
    </recommendedName>
</protein>
<dbReference type="GO" id="GO:0005680">
    <property type="term" value="C:anaphase-promoting complex"/>
    <property type="evidence" value="ECO:0007669"/>
    <property type="project" value="InterPro"/>
</dbReference>
<organism evidence="11 12">
    <name type="scientific">Acrasis kona</name>
    <dbReference type="NCBI Taxonomy" id="1008807"/>
    <lineage>
        <taxon>Eukaryota</taxon>
        <taxon>Discoba</taxon>
        <taxon>Heterolobosea</taxon>
        <taxon>Tetramitia</taxon>
        <taxon>Eutetramitia</taxon>
        <taxon>Acrasidae</taxon>
        <taxon>Acrasis</taxon>
    </lineage>
</organism>
<keyword evidence="7" id="KW-0862">Zinc</keyword>
<proteinExistence type="predicted"/>
<name>A0AAW2Z0C7_9EUKA</name>
<evidence type="ECO:0000256" key="2">
    <source>
        <dbReference type="ARBA" id="ARBA00022618"/>
    </source>
</evidence>
<dbReference type="Proteomes" id="UP001431209">
    <property type="component" value="Unassembled WGS sequence"/>
</dbReference>
<dbReference type="AlphaFoldDB" id="A0AAW2Z0C7"/>
<keyword evidence="2" id="KW-0132">Cell division</keyword>
<comment type="caution">
    <text evidence="11">The sequence shown here is derived from an EMBL/GenBank/DDBJ whole genome shotgun (WGS) entry which is preliminary data.</text>
</comment>
<keyword evidence="3" id="KW-0479">Metal-binding</keyword>
<dbReference type="PROSITE" id="PS50089">
    <property type="entry name" value="ZF_RING_2"/>
    <property type="match status" value="1"/>
</dbReference>
<evidence type="ECO:0000256" key="7">
    <source>
        <dbReference type="ARBA" id="ARBA00022833"/>
    </source>
</evidence>
<evidence type="ECO:0000256" key="1">
    <source>
        <dbReference type="ARBA" id="ARBA00013928"/>
    </source>
</evidence>
<keyword evidence="4 9" id="KW-0863">Zinc-finger</keyword>
<dbReference type="GO" id="GO:0051301">
    <property type="term" value="P:cell division"/>
    <property type="evidence" value="ECO:0007669"/>
    <property type="project" value="UniProtKB-KW"/>
</dbReference>
<keyword evidence="12" id="KW-1185">Reference proteome</keyword>
<evidence type="ECO:0000256" key="8">
    <source>
        <dbReference type="ARBA" id="ARBA00023306"/>
    </source>
</evidence>
<reference evidence="11 12" key="1">
    <citation type="submission" date="2024-03" db="EMBL/GenBank/DDBJ databases">
        <title>The Acrasis kona genome and developmental transcriptomes reveal deep origins of eukaryotic multicellular pathways.</title>
        <authorList>
            <person name="Sheikh S."/>
            <person name="Fu C.-J."/>
            <person name="Brown M.W."/>
            <person name="Baldauf S.L."/>
        </authorList>
    </citation>
    <scope>NUCLEOTIDE SEQUENCE [LARGE SCALE GENOMIC DNA]</scope>
    <source>
        <strain evidence="11 12">ATCC MYA-3509</strain>
    </source>
</reference>
<accession>A0AAW2Z0C7</accession>
<dbReference type="GO" id="GO:0097602">
    <property type="term" value="F:cullin family protein binding"/>
    <property type="evidence" value="ECO:0007669"/>
    <property type="project" value="InterPro"/>
</dbReference>
<evidence type="ECO:0000256" key="5">
    <source>
        <dbReference type="ARBA" id="ARBA00022776"/>
    </source>
</evidence>
<dbReference type="PANTHER" id="PTHR11210">
    <property type="entry name" value="RING BOX"/>
    <property type="match status" value="1"/>
</dbReference>
<evidence type="ECO:0000259" key="10">
    <source>
        <dbReference type="PROSITE" id="PS50089"/>
    </source>
</evidence>
<dbReference type="InterPro" id="IPR001841">
    <property type="entry name" value="Znf_RING"/>
</dbReference>
<keyword evidence="5" id="KW-0498">Mitosis</keyword>
<evidence type="ECO:0000313" key="11">
    <source>
        <dbReference type="EMBL" id="KAL0482445.1"/>
    </source>
</evidence>
<evidence type="ECO:0000256" key="4">
    <source>
        <dbReference type="ARBA" id="ARBA00022771"/>
    </source>
</evidence>
<evidence type="ECO:0000313" key="12">
    <source>
        <dbReference type="Proteomes" id="UP001431209"/>
    </source>
</evidence>
<keyword evidence="8" id="KW-0131">Cell cycle</keyword>
<dbReference type="Pfam" id="PF12861">
    <property type="entry name" value="zf-ANAPC11"/>
    <property type="match status" value="1"/>
</dbReference>
<evidence type="ECO:0000256" key="6">
    <source>
        <dbReference type="ARBA" id="ARBA00022786"/>
    </source>
</evidence>
<dbReference type="EMBL" id="JAOPGA020000855">
    <property type="protein sequence ID" value="KAL0482445.1"/>
    <property type="molecule type" value="Genomic_DNA"/>
</dbReference>
<dbReference type="InterPro" id="IPR051031">
    <property type="entry name" value="RING-box_E3_Ubiquitin_Ligase"/>
</dbReference>
<dbReference type="GO" id="GO:0008270">
    <property type="term" value="F:zinc ion binding"/>
    <property type="evidence" value="ECO:0007669"/>
    <property type="project" value="UniProtKB-KW"/>
</dbReference>
<keyword evidence="6" id="KW-0833">Ubl conjugation pathway</keyword>
<dbReference type="Gene3D" id="3.30.40.10">
    <property type="entry name" value="Zinc/RING finger domain, C3HC4 (zinc finger)"/>
    <property type="match status" value="1"/>
</dbReference>
<sequence>MAKAKIVKARLVANWTWNGVNEVCGICHVHLDGCPPEATAKFQTPGDDCPVVWGECKHAFHLTCITKWLGTQSDSQSCPMCRRRWEYSG</sequence>
<evidence type="ECO:0000256" key="9">
    <source>
        <dbReference type="PROSITE-ProRule" id="PRU00175"/>
    </source>
</evidence>
<dbReference type="CDD" id="cd16456">
    <property type="entry name" value="RING-H2_APC11"/>
    <property type="match status" value="1"/>
</dbReference>
<dbReference type="GO" id="GO:0031145">
    <property type="term" value="P:anaphase-promoting complex-dependent catabolic process"/>
    <property type="evidence" value="ECO:0007669"/>
    <property type="project" value="InterPro"/>
</dbReference>
<feature type="domain" description="RING-type" evidence="10">
    <location>
        <begin position="24"/>
        <end position="82"/>
    </location>
</feature>
<dbReference type="InterPro" id="IPR013083">
    <property type="entry name" value="Znf_RING/FYVE/PHD"/>
</dbReference>
<evidence type="ECO:0000256" key="3">
    <source>
        <dbReference type="ARBA" id="ARBA00022723"/>
    </source>
</evidence>
<dbReference type="SUPFAM" id="SSF57850">
    <property type="entry name" value="RING/U-box"/>
    <property type="match status" value="1"/>
</dbReference>
<gene>
    <name evidence="11" type="ORF">AKO1_013097</name>
</gene>
<dbReference type="InterPro" id="IPR024991">
    <property type="entry name" value="RING-H2_APC11"/>
</dbReference>
<dbReference type="GO" id="GO:0061630">
    <property type="term" value="F:ubiquitin protein ligase activity"/>
    <property type="evidence" value="ECO:0007669"/>
    <property type="project" value="InterPro"/>
</dbReference>
<dbReference type="SMART" id="SM00184">
    <property type="entry name" value="RING"/>
    <property type="match status" value="1"/>
</dbReference>